<proteinExistence type="predicted"/>
<dbReference type="GO" id="GO:0004722">
    <property type="term" value="F:protein serine/threonine phosphatase activity"/>
    <property type="evidence" value="ECO:0007669"/>
    <property type="project" value="UniProtKB-EC"/>
</dbReference>
<dbReference type="GO" id="GO:0005737">
    <property type="term" value="C:cytoplasm"/>
    <property type="evidence" value="ECO:0007669"/>
    <property type="project" value="TreeGrafter"/>
</dbReference>
<dbReference type="OrthoDB" id="5296354at2"/>
<dbReference type="Proteomes" id="UP000289184">
    <property type="component" value="Unassembled WGS sequence"/>
</dbReference>
<dbReference type="Gene3D" id="3.60.21.10">
    <property type="match status" value="1"/>
</dbReference>
<dbReference type="InterPro" id="IPR050126">
    <property type="entry name" value="Ap4A_hydrolase"/>
</dbReference>
<dbReference type="GO" id="GO:0110154">
    <property type="term" value="P:RNA decapping"/>
    <property type="evidence" value="ECO:0007669"/>
    <property type="project" value="TreeGrafter"/>
</dbReference>
<sequence>MTPGNLRVHRYLSNARGRDFAVGDIHGHFSRLDAALAAAGFAPDRDRLFSVGDLVDRGPESRDVLAWLDRPWFHAICGNHDLMTLRRAMNDPLPDVDHRVHGGAWLDACDSGTQARIAACLSALPLAIEVETPHGVVGLVHADFPYDDWQAIHGAAFSPEDEDACLWSIDRYRMQYAQPVRNVRAVVHGHMTLRKPAQLGNVYYIDTGGWQDGGRFTLLDLHTLRPSRIPMVNTPDP</sequence>
<dbReference type="InterPro" id="IPR004843">
    <property type="entry name" value="Calcineurin-like_PHP"/>
</dbReference>
<dbReference type="SUPFAM" id="SSF56300">
    <property type="entry name" value="Metallo-dependent phosphatases"/>
    <property type="match status" value="1"/>
</dbReference>
<gene>
    <name evidence="2" type="primary">pphB_1</name>
    <name evidence="2" type="ORF">AGI3411_02423</name>
</gene>
<keyword evidence="3" id="KW-1185">Reference proteome</keyword>
<dbReference type="AlphaFoldDB" id="A0A446CE46"/>
<dbReference type="InterPro" id="IPR029052">
    <property type="entry name" value="Metallo-depent_PP-like"/>
</dbReference>
<dbReference type="EC" id="3.1.3.16" evidence="2"/>
<name>A0A446CE46_9BURK</name>
<feature type="domain" description="Calcineurin-like phosphoesterase" evidence="1">
    <location>
        <begin position="21"/>
        <end position="190"/>
    </location>
</feature>
<dbReference type="PANTHER" id="PTHR42850">
    <property type="entry name" value="METALLOPHOSPHOESTERASE"/>
    <property type="match status" value="1"/>
</dbReference>
<dbReference type="RefSeq" id="WP_129527624.1">
    <property type="nucleotide sequence ID" value="NZ_UFQB01000008.1"/>
</dbReference>
<dbReference type="Pfam" id="PF00149">
    <property type="entry name" value="Metallophos"/>
    <property type="match status" value="1"/>
</dbReference>
<organism evidence="2 3">
    <name type="scientific">Achromobacter agilis</name>
    <dbReference type="NCBI Taxonomy" id="1353888"/>
    <lineage>
        <taxon>Bacteria</taxon>
        <taxon>Pseudomonadati</taxon>
        <taxon>Pseudomonadota</taxon>
        <taxon>Betaproteobacteria</taxon>
        <taxon>Burkholderiales</taxon>
        <taxon>Alcaligenaceae</taxon>
        <taxon>Achromobacter</taxon>
    </lineage>
</organism>
<keyword evidence="2" id="KW-0378">Hydrolase</keyword>
<evidence type="ECO:0000313" key="3">
    <source>
        <dbReference type="Proteomes" id="UP000289184"/>
    </source>
</evidence>
<evidence type="ECO:0000259" key="1">
    <source>
        <dbReference type="Pfam" id="PF00149"/>
    </source>
</evidence>
<dbReference type="GO" id="GO:0008803">
    <property type="term" value="F:bis(5'-nucleosyl)-tetraphosphatase (symmetrical) activity"/>
    <property type="evidence" value="ECO:0007669"/>
    <property type="project" value="TreeGrafter"/>
</dbReference>
<dbReference type="EMBL" id="UFQB01000008">
    <property type="protein sequence ID" value="SSW66137.1"/>
    <property type="molecule type" value="Genomic_DNA"/>
</dbReference>
<evidence type="ECO:0000313" key="2">
    <source>
        <dbReference type="EMBL" id="SSW66137.1"/>
    </source>
</evidence>
<protein>
    <submittedName>
        <fullName evidence="2">Serine/threonine-protein phosphatase 2</fullName>
        <ecNumber evidence="2">3.1.3.16</ecNumber>
    </submittedName>
</protein>
<reference evidence="2 3" key="1">
    <citation type="submission" date="2018-07" db="EMBL/GenBank/DDBJ databases">
        <authorList>
            <person name="Peeters C."/>
        </authorList>
    </citation>
    <scope>NUCLEOTIDE SEQUENCE [LARGE SCALE GENOMIC DNA]</scope>
    <source>
        <strain evidence="2 3">LMG 3411</strain>
    </source>
</reference>
<accession>A0A446CE46</accession>
<dbReference type="PANTHER" id="PTHR42850:SF11">
    <property type="entry name" value="BIS(5'-NUCLEOSYL)-TETRAPHOSPHATASE [SYMMETRICAL]"/>
    <property type="match status" value="1"/>
</dbReference>